<dbReference type="Pfam" id="PF02310">
    <property type="entry name" value="B12-binding"/>
    <property type="match status" value="1"/>
</dbReference>
<dbReference type="SFLD" id="SFLDG01082">
    <property type="entry name" value="B12-binding_domain_containing"/>
    <property type="match status" value="1"/>
</dbReference>
<evidence type="ECO:0000256" key="2">
    <source>
        <dbReference type="ARBA" id="ARBA00022691"/>
    </source>
</evidence>
<dbReference type="SFLD" id="SFLDS00029">
    <property type="entry name" value="Radical_SAM"/>
    <property type="match status" value="1"/>
</dbReference>
<dbReference type="SUPFAM" id="SSF52242">
    <property type="entry name" value="Cobalamin (vitamin B12)-binding domain"/>
    <property type="match status" value="1"/>
</dbReference>
<feature type="domain" description="Radical SAM core" evidence="7">
    <location>
        <begin position="195"/>
        <end position="405"/>
    </location>
</feature>
<dbReference type="InterPro" id="IPR051198">
    <property type="entry name" value="BchE-like"/>
</dbReference>
<keyword evidence="9" id="KW-1185">Reference proteome</keyword>
<feature type="domain" description="B12-binding" evidence="6">
    <location>
        <begin position="5"/>
        <end position="142"/>
    </location>
</feature>
<evidence type="ECO:0000259" key="6">
    <source>
        <dbReference type="PROSITE" id="PS51332"/>
    </source>
</evidence>
<dbReference type="EMBL" id="FUWM01000006">
    <property type="protein sequence ID" value="SJZ43740.1"/>
    <property type="molecule type" value="Genomic_DNA"/>
</dbReference>
<dbReference type="GO" id="GO:0031419">
    <property type="term" value="F:cobalamin binding"/>
    <property type="evidence" value="ECO:0007669"/>
    <property type="project" value="InterPro"/>
</dbReference>
<dbReference type="Gene3D" id="3.40.50.280">
    <property type="entry name" value="Cobalamin-binding domain"/>
    <property type="match status" value="1"/>
</dbReference>
<dbReference type="InterPro" id="IPR036724">
    <property type="entry name" value="Cobalamin-bd_sf"/>
</dbReference>
<dbReference type="GO" id="GO:0051539">
    <property type="term" value="F:4 iron, 4 sulfur cluster binding"/>
    <property type="evidence" value="ECO:0007669"/>
    <property type="project" value="UniProtKB-KW"/>
</dbReference>
<evidence type="ECO:0000256" key="3">
    <source>
        <dbReference type="ARBA" id="ARBA00022723"/>
    </source>
</evidence>
<dbReference type="GO" id="GO:0046872">
    <property type="term" value="F:metal ion binding"/>
    <property type="evidence" value="ECO:0007669"/>
    <property type="project" value="UniProtKB-KW"/>
</dbReference>
<dbReference type="InterPro" id="IPR058240">
    <property type="entry name" value="rSAM_sf"/>
</dbReference>
<dbReference type="PROSITE" id="PS51918">
    <property type="entry name" value="RADICAL_SAM"/>
    <property type="match status" value="1"/>
</dbReference>
<dbReference type="AlphaFoldDB" id="A0A1T4KMW8"/>
<dbReference type="InterPro" id="IPR007197">
    <property type="entry name" value="rSAM"/>
</dbReference>
<evidence type="ECO:0000256" key="1">
    <source>
        <dbReference type="ARBA" id="ARBA00001966"/>
    </source>
</evidence>
<dbReference type="SUPFAM" id="SSF102114">
    <property type="entry name" value="Radical SAM enzymes"/>
    <property type="match status" value="1"/>
</dbReference>
<dbReference type="SFLD" id="SFLDG01123">
    <property type="entry name" value="methyltransferase_(Class_B)"/>
    <property type="match status" value="1"/>
</dbReference>
<evidence type="ECO:0000256" key="4">
    <source>
        <dbReference type="ARBA" id="ARBA00023004"/>
    </source>
</evidence>
<dbReference type="PROSITE" id="PS51332">
    <property type="entry name" value="B12_BINDING"/>
    <property type="match status" value="1"/>
</dbReference>
<organism evidence="8 9">
    <name type="scientific">Selenihalanaerobacter shriftii</name>
    <dbReference type="NCBI Taxonomy" id="142842"/>
    <lineage>
        <taxon>Bacteria</taxon>
        <taxon>Bacillati</taxon>
        <taxon>Bacillota</taxon>
        <taxon>Clostridia</taxon>
        <taxon>Halanaerobiales</taxon>
        <taxon>Halobacteroidaceae</taxon>
        <taxon>Selenihalanaerobacter</taxon>
    </lineage>
</organism>
<evidence type="ECO:0000313" key="9">
    <source>
        <dbReference type="Proteomes" id="UP000190625"/>
    </source>
</evidence>
<dbReference type="PANTHER" id="PTHR43409:SF16">
    <property type="entry name" value="SLR0320 PROTEIN"/>
    <property type="match status" value="1"/>
</dbReference>
<sequence length="592" mass="67489">MKELNYLLVMPKNVVGPSESQFIIGIAYVSSYLKKEGYNIFTINLNFCNDTRKALNDKIIECGIDVIMVGGLSGQYHMVKEILNIVDDIDKKVIKVVGGGLVTSQPKIAMRALQTADIGVIGEGEITSAFLCDALNNNLDLSIVDGIIYKKDGGYILNNERGDIVDLDSLPFPDYEGFDFAKHINTDVKIENDFTSQLRNVYIIGSRSCPYNCTFCFHSSGERYRTRSLDNIFEEIDYLYNNYKIKCIAIQDELFSAQKERLLEFCKRIKKYNLHWFSQFRVDLVDDEVLDVMKDSGCTLLGVGIESADNRILKSMKKNITVEQIENALKKMHRKNISFAGNLIFGDKEETKETAEATLNWWKEHSHYNITMALIVPFPGTALYQYAIDKGIIKDPVKYLQDGCPNVNVSKMTDEEFGAINTKILQYPLAMAPKYTDYTYSNKKLVAKCEKCNTANEHDFNFFETMFVICKNCGQKHFVPVNDNITKMITSKVELLMKEGKVAVWGINPPLYHFLAKTEIVNNDRMYFIDISKVRQMSKIHGKKICSPDIIQSKDIKYVMTGIPGIFSTIERQVKNNYQDVEKVLTMSKLID</sequence>
<dbReference type="Pfam" id="PF04055">
    <property type="entry name" value="Radical_SAM"/>
    <property type="match status" value="1"/>
</dbReference>
<proteinExistence type="predicted"/>
<dbReference type="GO" id="GO:0005829">
    <property type="term" value="C:cytosol"/>
    <property type="evidence" value="ECO:0007669"/>
    <property type="project" value="TreeGrafter"/>
</dbReference>
<dbReference type="InterPro" id="IPR006158">
    <property type="entry name" value="Cobalamin-bd"/>
</dbReference>
<keyword evidence="5" id="KW-0411">Iron-sulfur</keyword>
<dbReference type="Proteomes" id="UP000190625">
    <property type="component" value="Unassembled WGS sequence"/>
</dbReference>
<evidence type="ECO:0000313" key="8">
    <source>
        <dbReference type="EMBL" id="SJZ43740.1"/>
    </source>
</evidence>
<dbReference type="GO" id="GO:0003824">
    <property type="term" value="F:catalytic activity"/>
    <property type="evidence" value="ECO:0007669"/>
    <property type="project" value="InterPro"/>
</dbReference>
<dbReference type="SMART" id="SM00729">
    <property type="entry name" value="Elp3"/>
    <property type="match status" value="1"/>
</dbReference>
<dbReference type="Gene3D" id="3.80.30.20">
    <property type="entry name" value="tm_1862 like domain"/>
    <property type="match status" value="1"/>
</dbReference>
<accession>A0A1T4KMW8</accession>
<evidence type="ECO:0000259" key="7">
    <source>
        <dbReference type="PROSITE" id="PS51918"/>
    </source>
</evidence>
<keyword evidence="2" id="KW-0949">S-adenosyl-L-methionine</keyword>
<keyword evidence="3" id="KW-0479">Metal-binding</keyword>
<dbReference type="InterPro" id="IPR006638">
    <property type="entry name" value="Elp3/MiaA/NifB-like_rSAM"/>
</dbReference>
<dbReference type="STRING" id="142842.SAMN02745118_00844"/>
<dbReference type="InterPro" id="IPR023404">
    <property type="entry name" value="rSAM_horseshoe"/>
</dbReference>
<reference evidence="9" key="1">
    <citation type="submission" date="2017-02" db="EMBL/GenBank/DDBJ databases">
        <authorList>
            <person name="Varghese N."/>
            <person name="Submissions S."/>
        </authorList>
    </citation>
    <scope>NUCLEOTIDE SEQUENCE [LARGE SCALE GENOMIC DNA]</scope>
    <source>
        <strain evidence="9">ATCC BAA-73</strain>
    </source>
</reference>
<dbReference type="PANTHER" id="PTHR43409">
    <property type="entry name" value="ANAEROBIC MAGNESIUM-PROTOPORPHYRIN IX MONOMETHYL ESTER CYCLASE-RELATED"/>
    <property type="match status" value="1"/>
</dbReference>
<evidence type="ECO:0000256" key="5">
    <source>
        <dbReference type="ARBA" id="ARBA00023014"/>
    </source>
</evidence>
<dbReference type="InterPro" id="IPR034466">
    <property type="entry name" value="Methyltransferase_Class_B"/>
</dbReference>
<name>A0A1T4KMW8_9FIRM</name>
<keyword evidence="4" id="KW-0408">Iron</keyword>
<dbReference type="CDD" id="cd01335">
    <property type="entry name" value="Radical_SAM"/>
    <property type="match status" value="1"/>
</dbReference>
<gene>
    <name evidence="8" type="ORF">SAMN02745118_00844</name>
</gene>
<comment type="cofactor">
    <cofactor evidence="1">
        <name>[4Fe-4S] cluster</name>
        <dbReference type="ChEBI" id="CHEBI:49883"/>
    </cofactor>
</comment>
<protein>
    <submittedName>
        <fullName evidence="8">Radical SAM superfamily enzyme YgiQ, UPF0313 family</fullName>
    </submittedName>
</protein>